<dbReference type="RefSeq" id="XP_013255877.1">
    <property type="nucleotide sequence ID" value="XM_013400423.1"/>
</dbReference>
<sequence>MQVIVAILGLIVAPGVSDVSLYVSEQGKVSVTDFSEVQFKPNSPVAAFVSSGSTQEMISNAYGRVGEATIQWIEDPTQAELEKCPEDLFFQKRPTEDLGTWQSLIFLLDYATDESLETRSTRLATSTTICDPPKTSTFITESGLLIDEGDGTHNFWLWSGLRSRTIATWAAQEDSDCGPRCTNVRALVPISGFNATDPEHARIERRLYILIQQAAATSHFELAPRWYGTGCAKVLHAGVRRRPRGGGIHGRREGAKVTCVGSPFP</sequence>
<feature type="signal peptide" evidence="1">
    <location>
        <begin position="1"/>
        <end position="17"/>
    </location>
</feature>
<dbReference type="EMBL" id="AMGV01000014">
    <property type="protein sequence ID" value="KEF53287.1"/>
    <property type="molecule type" value="Genomic_DNA"/>
</dbReference>
<dbReference type="HOGENOM" id="CLU_1049845_0_0_1"/>
<dbReference type="VEuPathDB" id="FungiDB:A1O9_10735"/>
<dbReference type="GeneID" id="25285639"/>
<name>A0A072P0U9_9EURO</name>
<keyword evidence="3" id="KW-1185">Reference proteome</keyword>
<protein>
    <submittedName>
        <fullName evidence="2">Uncharacterized protein</fullName>
    </submittedName>
</protein>
<keyword evidence="1" id="KW-0732">Signal</keyword>
<feature type="chain" id="PRO_5001681202" evidence="1">
    <location>
        <begin position="18"/>
        <end position="265"/>
    </location>
</feature>
<accession>A0A072P0U9</accession>
<gene>
    <name evidence="2" type="ORF">A1O9_10735</name>
</gene>
<dbReference type="Proteomes" id="UP000027920">
    <property type="component" value="Unassembled WGS sequence"/>
</dbReference>
<organism evidence="2 3">
    <name type="scientific">Exophiala aquamarina CBS 119918</name>
    <dbReference type="NCBI Taxonomy" id="1182545"/>
    <lineage>
        <taxon>Eukaryota</taxon>
        <taxon>Fungi</taxon>
        <taxon>Dikarya</taxon>
        <taxon>Ascomycota</taxon>
        <taxon>Pezizomycotina</taxon>
        <taxon>Eurotiomycetes</taxon>
        <taxon>Chaetothyriomycetidae</taxon>
        <taxon>Chaetothyriales</taxon>
        <taxon>Herpotrichiellaceae</taxon>
        <taxon>Exophiala</taxon>
    </lineage>
</organism>
<evidence type="ECO:0000313" key="2">
    <source>
        <dbReference type="EMBL" id="KEF53287.1"/>
    </source>
</evidence>
<evidence type="ECO:0000256" key="1">
    <source>
        <dbReference type="SAM" id="SignalP"/>
    </source>
</evidence>
<evidence type="ECO:0000313" key="3">
    <source>
        <dbReference type="Proteomes" id="UP000027920"/>
    </source>
</evidence>
<reference evidence="2 3" key="1">
    <citation type="submission" date="2013-03" db="EMBL/GenBank/DDBJ databases">
        <title>The Genome Sequence of Exophiala aquamarina CBS 119918.</title>
        <authorList>
            <consortium name="The Broad Institute Genomics Platform"/>
            <person name="Cuomo C."/>
            <person name="de Hoog S."/>
            <person name="Gorbushina A."/>
            <person name="Walker B."/>
            <person name="Young S.K."/>
            <person name="Zeng Q."/>
            <person name="Gargeya S."/>
            <person name="Fitzgerald M."/>
            <person name="Haas B."/>
            <person name="Abouelleil A."/>
            <person name="Allen A.W."/>
            <person name="Alvarado L."/>
            <person name="Arachchi H.M."/>
            <person name="Berlin A.M."/>
            <person name="Chapman S.B."/>
            <person name="Gainer-Dewar J."/>
            <person name="Goldberg J."/>
            <person name="Griggs A."/>
            <person name="Gujja S."/>
            <person name="Hansen M."/>
            <person name="Howarth C."/>
            <person name="Imamovic A."/>
            <person name="Ireland A."/>
            <person name="Larimer J."/>
            <person name="McCowan C."/>
            <person name="Murphy C."/>
            <person name="Pearson M."/>
            <person name="Poon T.W."/>
            <person name="Priest M."/>
            <person name="Roberts A."/>
            <person name="Saif S."/>
            <person name="Shea T."/>
            <person name="Sisk P."/>
            <person name="Sykes S."/>
            <person name="Wortman J."/>
            <person name="Nusbaum C."/>
            <person name="Birren B."/>
        </authorList>
    </citation>
    <scope>NUCLEOTIDE SEQUENCE [LARGE SCALE GENOMIC DNA]</scope>
    <source>
        <strain evidence="2 3">CBS 119918</strain>
    </source>
</reference>
<proteinExistence type="predicted"/>
<dbReference type="AlphaFoldDB" id="A0A072P0U9"/>
<comment type="caution">
    <text evidence="2">The sequence shown here is derived from an EMBL/GenBank/DDBJ whole genome shotgun (WGS) entry which is preliminary data.</text>
</comment>